<reference evidence="2" key="1">
    <citation type="submission" date="2020-08" db="EMBL/GenBank/DDBJ databases">
        <title>Genome public.</title>
        <authorList>
            <person name="Liu C."/>
            <person name="Sun Q."/>
        </authorList>
    </citation>
    <scope>NUCLEOTIDE SEQUENCE</scope>
    <source>
        <strain evidence="2">NSJ-53</strain>
    </source>
</reference>
<dbReference type="RefSeq" id="WP_249317380.1">
    <property type="nucleotide sequence ID" value="NZ_JACRSR010000006.1"/>
</dbReference>
<feature type="domain" description="DUF1540" evidence="1">
    <location>
        <begin position="10"/>
        <end position="53"/>
    </location>
</feature>
<accession>A0A926D6D1</accession>
<evidence type="ECO:0000313" key="3">
    <source>
        <dbReference type="Proteomes" id="UP000623172"/>
    </source>
</evidence>
<protein>
    <submittedName>
        <fullName evidence="2">DUF1540 domain-containing protein</fullName>
    </submittedName>
</protein>
<gene>
    <name evidence="2" type="ORF">H8696_10470</name>
</gene>
<name>A0A926D6D1_9FIRM</name>
<dbReference type="EMBL" id="JACRSR010000006">
    <property type="protein sequence ID" value="MBC8532267.1"/>
    <property type="molecule type" value="Genomic_DNA"/>
</dbReference>
<dbReference type="AlphaFoldDB" id="A0A926D6D1"/>
<organism evidence="2 3">
    <name type="scientific">Gehongia tenuis</name>
    <dbReference type="NCBI Taxonomy" id="2763655"/>
    <lineage>
        <taxon>Bacteria</taxon>
        <taxon>Bacillati</taxon>
        <taxon>Bacillota</taxon>
        <taxon>Clostridia</taxon>
        <taxon>Christensenellales</taxon>
        <taxon>Christensenellaceae</taxon>
        <taxon>Gehongia</taxon>
    </lineage>
</organism>
<evidence type="ECO:0000313" key="2">
    <source>
        <dbReference type="EMBL" id="MBC8532267.1"/>
    </source>
</evidence>
<evidence type="ECO:0000259" key="1">
    <source>
        <dbReference type="Pfam" id="PF07561"/>
    </source>
</evidence>
<dbReference type="Pfam" id="PF07561">
    <property type="entry name" value="DUF1540"/>
    <property type="match status" value="1"/>
</dbReference>
<sequence>MYNKAGSQSIQCNVKSCMYNDHGAACSLYGIQVSALPGCVTGMPKDESMCASYRPRN</sequence>
<proteinExistence type="predicted"/>
<comment type="caution">
    <text evidence="2">The sequence shown here is derived from an EMBL/GenBank/DDBJ whole genome shotgun (WGS) entry which is preliminary data.</text>
</comment>
<dbReference type="InterPro" id="IPR011437">
    <property type="entry name" value="DUF1540"/>
</dbReference>
<keyword evidence="3" id="KW-1185">Reference proteome</keyword>
<dbReference type="Proteomes" id="UP000623172">
    <property type="component" value="Unassembled WGS sequence"/>
</dbReference>